<evidence type="ECO:0000256" key="1">
    <source>
        <dbReference type="ARBA" id="ARBA00022723"/>
    </source>
</evidence>
<evidence type="ECO:0008006" key="5">
    <source>
        <dbReference type="Google" id="ProtNLM"/>
    </source>
</evidence>
<keyword evidence="1" id="KW-0479">Metal-binding</keyword>
<dbReference type="SUPFAM" id="SSF51366">
    <property type="entry name" value="Ribulose-phoshate binding barrel"/>
    <property type="match status" value="1"/>
</dbReference>
<dbReference type="EMBL" id="MFAQ01000002">
    <property type="protein sequence ID" value="OGD84085.1"/>
    <property type="molecule type" value="Genomic_DNA"/>
</dbReference>
<organism evidence="3 4">
    <name type="scientific">Candidatus Collierbacteria bacterium RIFOXYD1_FULL_40_9</name>
    <dbReference type="NCBI Taxonomy" id="1817731"/>
    <lineage>
        <taxon>Bacteria</taxon>
        <taxon>Candidatus Collieribacteriota</taxon>
    </lineage>
</organism>
<accession>A0A1F5FWX7</accession>
<dbReference type="GO" id="GO:0016857">
    <property type="term" value="F:racemase and epimerase activity, acting on carbohydrates and derivatives"/>
    <property type="evidence" value="ECO:0007669"/>
    <property type="project" value="InterPro"/>
</dbReference>
<dbReference type="Pfam" id="PF00834">
    <property type="entry name" value="Ribul_P_3_epim"/>
    <property type="match status" value="1"/>
</dbReference>
<dbReference type="InterPro" id="IPR000056">
    <property type="entry name" value="Ribul_P_3_epim-like"/>
</dbReference>
<evidence type="ECO:0000256" key="2">
    <source>
        <dbReference type="ARBA" id="ARBA00023235"/>
    </source>
</evidence>
<evidence type="ECO:0000313" key="4">
    <source>
        <dbReference type="Proteomes" id="UP000179237"/>
    </source>
</evidence>
<dbReference type="InterPro" id="IPR011060">
    <property type="entry name" value="RibuloseP-bd_barrel"/>
</dbReference>
<keyword evidence="2" id="KW-0413">Isomerase</keyword>
<gene>
    <name evidence="3" type="ORF">A2572_03065</name>
</gene>
<dbReference type="GO" id="GO:0046872">
    <property type="term" value="F:metal ion binding"/>
    <property type="evidence" value="ECO:0007669"/>
    <property type="project" value="UniProtKB-KW"/>
</dbReference>
<comment type="caution">
    <text evidence="3">The sequence shown here is derived from an EMBL/GenBank/DDBJ whole genome shotgun (WGS) entry which is preliminary data.</text>
</comment>
<protein>
    <recommendedName>
        <fullName evidence="5">Ribulose-phosphate 3-epimerase</fullName>
    </recommendedName>
</protein>
<dbReference type="InterPro" id="IPR013785">
    <property type="entry name" value="Aldolase_TIM"/>
</dbReference>
<reference evidence="3 4" key="1">
    <citation type="journal article" date="2016" name="Nat. Commun.">
        <title>Thousands of microbial genomes shed light on interconnected biogeochemical processes in an aquifer system.</title>
        <authorList>
            <person name="Anantharaman K."/>
            <person name="Brown C.T."/>
            <person name="Hug L.A."/>
            <person name="Sharon I."/>
            <person name="Castelle C.J."/>
            <person name="Probst A.J."/>
            <person name="Thomas B.C."/>
            <person name="Singh A."/>
            <person name="Wilkins M.J."/>
            <person name="Karaoz U."/>
            <person name="Brodie E.L."/>
            <person name="Williams K.H."/>
            <person name="Hubbard S.S."/>
            <person name="Banfield J.F."/>
        </authorList>
    </citation>
    <scope>NUCLEOTIDE SEQUENCE [LARGE SCALE GENOMIC DNA]</scope>
</reference>
<dbReference type="Proteomes" id="UP000179237">
    <property type="component" value="Unassembled WGS sequence"/>
</dbReference>
<dbReference type="PANTHER" id="PTHR11749">
    <property type="entry name" value="RIBULOSE-5-PHOSPHATE-3-EPIMERASE"/>
    <property type="match status" value="1"/>
</dbReference>
<proteinExistence type="predicted"/>
<dbReference type="Gene3D" id="3.20.20.70">
    <property type="entry name" value="Aldolase class I"/>
    <property type="match status" value="1"/>
</dbReference>
<name>A0A1F5FWX7_9BACT</name>
<sequence length="227" mass="25328">MVEIVPAILEKDATSFEEKLKKVWGEAKKVQVDIIDGKFAPMETIEPEVLLNIDTIVDFEGHLIVERPEDWIERCVAAGMTGLFGQVEMMEDVVKFVADTQSAGLRVGLAYDIDTPLTDLENYINDLDAVLLMSAKAGSQGVNEFDSRVLDKIKQVRKINKRVVIVVDGGLDVDSIKKCFAAEWAEELSEDELDRNFGKMEFAVGSEIFEAVDIKEKLEELESLGAR</sequence>
<evidence type="ECO:0000313" key="3">
    <source>
        <dbReference type="EMBL" id="OGD84085.1"/>
    </source>
</evidence>
<dbReference type="AlphaFoldDB" id="A0A1F5FWX7"/>
<dbReference type="GO" id="GO:0005975">
    <property type="term" value="P:carbohydrate metabolic process"/>
    <property type="evidence" value="ECO:0007669"/>
    <property type="project" value="InterPro"/>
</dbReference>